<feature type="compositionally biased region" description="Basic and acidic residues" evidence="1">
    <location>
        <begin position="25"/>
        <end position="36"/>
    </location>
</feature>
<dbReference type="AlphaFoldDB" id="A0AAJ8BKY5"/>
<reference evidence="2" key="1">
    <citation type="submission" date="2025-02" db="EMBL/GenBank/DDBJ databases">
        <authorList>
            <consortium name="NCBI Genome Project"/>
        </authorList>
    </citation>
    <scope>NUCLEOTIDE SEQUENCE</scope>
</reference>
<protein>
    <submittedName>
        <fullName evidence="2">Uncharacterized protein</fullName>
    </submittedName>
</protein>
<dbReference type="KEGG" id="ang:An16g08320"/>
<proteinExistence type="predicted"/>
<reference evidence="2" key="2">
    <citation type="submission" date="2025-08" db="UniProtKB">
        <authorList>
            <consortium name="RefSeq"/>
        </authorList>
    </citation>
    <scope>IDENTIFICATION</scope>
</reference>
<dbReference type="RefSeq" id="XP_059599559.1">
    <property type="nucleotide sequence ID" value="XM_059745337.1"/>
</dbReference>
<accession>A0AAJ8BKY5</accession>
<sequence>MEGPQSKENYPSLTELCVIYGGESELGKEDRQKSEVTPEGNRRKKERLERKEGVSIGHTSHLSIKKECDEDEDDEDEVRSMLETLLSMERRGECEGEIWREKEGPFIPENHQSSEPGSSFTVQCLRSLYTRESGRRSWNEGFKPGDGERSRSVNGEKSERDDATDTIPRSLS</sequence>
<evidence type="ECO:0000313" key="2">
    <source>
        <dbReference type="RefSeq" id="XP_059599559.1"/>
    </source>
</evidence>
<evidence type="ECO:0000256" key="1">
    <source>
        <dbReference type="SAM" id="MobiDB-lite"/>
    </source>
</evidence>
<dbReference type="VEuPathDB" id="FungiDB:An16g08320"/>
<organism evidence="2">
    <name type="scientific">Aspergillus niger</name>
    <dbReference type="NCBI Taxonomy" id="5061"/>
    <lineage>
        <taxon>Eukaryota</taxon>
        <taxon>Fungi</taxon>
        <taxon>Dikarya</taxon>
        <taxon>Ascomycota</taxon>
        <taxon>Pezizomycotina</taxon>
        <taxon>Eurotiomycetes</taxon>
        <taxon>Eurotiomycetidae</taxon>
        <taxon>Eurotiales</taxon>
        <taxon>Aspergillaceae</taxon>
        <taxon>Aspergillus</taxon>
        <taxon>Aspergillus subgen. Circumdati</taxon>
    </lineage>
</organism>
<feature type="region of interest" description="Disordered" evidence="1">
    <location>
        <begin position="22"/>
        <end position="78"/>
    </location>
</feature>
<feature type="region of interest" description="Disordered" evidence="1">
    <location>
        <begin position="135"/>
        <end position="172"/>
    </location>
</feature>
<name>A0AAJ8BKY5_ASPNG</name>
<gene>
    <name evidence="2" type="ORF">An16g08320</name>
</gene>
<feature type="compositionally biased region" description="Basic and acidic residues" evidence="1">
    <location>
        <begin position="135"/>
        <end position="163"/>
    </location>
</feature>
<dbReference type="GeneID" id="84593526"/>